<reference evidence="11 12" key="1">
    <citation type="journal article" date="2014" name="ISME J.">
        <title>Ecophysiology of Thioploca ingrica as revealed by the complete genome sequence supplemented with proteomic evidence.</title>
        <authorList>
            <person name="Kojima H."/>
            <person name="Ogura Y."/>
            <person name="Yamamoto N."/>
            <person name="Togashi T."/>
            <person name="Mori H."/>
            <person name="Watanabe T."/>
            <person name="Nemoto F."/>
            <person name="Kurokawa K."/>
            <person name="Hayashi T."/>
            <person name="Fukui M."/>
        </authorList>
    </citation>
    <scope>NUCLEOTIDE SEQUENCE [LARGE SCALE GENOMIC DNA]</scope>
</reference>
<proteinExistence type="inferred from homology"/>
<dbReference type="PANTHER" id="PTHR31689">
    <property type="entry name" value="DIAMINOPIMELATE EPIMERASE, CHLOROPLASTIC"/>
    <property type="match status" value="1"/>
</dbReference>
<dbReference type="PANTHER" id="PTHR31689:SF0">
    <property type="entry name" value="DIAMINOPIMELATE EPIMERASE"/>
    <property type="match status" value="1"/>
</dbReference>
<gene>
    <name evidence="9" type="primary">dapF</name>
    <name evidence="11" type="ORF">THII_0209</name>
</gene>
<feature type="binding site" evidence="9">
    <location>
        <position position="13"/>
    </location>
    <ligand>
        <name>substrate</name>
    </ligand>
</feature>
<dbReference type="EC" id="5.1.1.7" evidence="3 9"/>
<dbReference type="OrthoDB" id="9805408at2"/>
<sequence>MQIAFTKMQGLGNDFIIFDNTSNSISLTTEQIRFIARRRFGVGCDQLLFVEASNKPNVDFRYRIFNADGEEVQQCGNGARCFARFVVDKGLTDKKNLVIETHSGLICPQIEENGDITVNMGVPRLNPVDIPFNADKVELQYPIMVGTDLYKIGAISIGNPHAVLLVDSIETAPVETVGAKLSLHHRFPQRANVSFMQIIDNSNIKLRVYERGVGETLACGTGACAAVVVGQRLKRLDSIVTVNLPGGQLQIQWAGPDAAVLMTGPAVHVFEGTIEL</sequence>
<feature type="site" description="Could be important to modulate the pK values of the two catalytic cysteine residues" evidence="9">
    <location>
        <position position="161"/>
    </location>
</feature>
<dbReference type="EMBL" id="AP014633">
    <property type="protein sequence ID" value="BAP54506.1"/>
    <property type="molecule type" value="Genomic_DNA"/>
</dbReference>
<comment type="function">
    <text evidence="9">Catalyzes the stereoinversion of LL-2,6-diaminopimelate (L,L-DAP) to meso-diaminopimelate (meso-DAP), a precursor of L-lysine and an essential component of the bacterial peptidoglycan.</text>
</comment>
<feature type="binding site" evidence="9">
    <location>
        <begin position="210"/>
        <end position="211"/>
    </location>
    <ligand>
        <name>substrate</name>
    </ligand>
</feature>
<comment type="subunit">
    <text evidence="9">Homodimer.</text>
</comment>
<dbReference type="Proteomes" id="UP000031623">
    <property type="component" value="Chromosome"/>
</dbReference>
<dbReference type="HOGENOM" id="CLU_053306_1_1_6"/>
<feature type="active site" description="Proton acceptor" evidence="9">
    <location>
        <position position="219"/>
    </location>
</feature>
<dbReference type="Pfam" id="PF01678">
    <property type="entry name" value="DAP_epimerase"/>
    <property type="match status" value="2"/>
</dbReference>
<dbReference type="UniPathway" id="UPA00034">
    <property type="reaction ID" value="UER00025"/>
</dbReference>
<comment type="subcellular location">
    <subcellularLocation>
        <location evidence="9">Cytoplasm</location>
    </subcellularLocation>
</comment>
<evidence type="ECO:0000256" key="10">
    <source>
        <dbReference type="PROSITE-ProRule" id="PRU10125"/>
    </source>
</evidence>
<comment type="pathway">
    <text evidence="1 9">Amino-acid biosynthesis; L-lysine biosynthesis via DAP pathway; DL-2,6-diaminopimelate from LL-2,6-diaminopimelate: step 1/1.</text>
</comment>
<dbReference type="FunFam" id="3.10.310.10:FF:000001">
    <property type="entry name" value="Diaminopimelate epimerase"/>
    <property type="match status" value="1"/>
</dbReference>
<evidence type="ECO:0000256" key="7">
    <source>
        <dbReference type="ARBA" id="ARBA00023235"/>
    </source>
</evidence>
<feature type="binding site" evidence="9">
    <location>
        <position position="159"/>
    </location>
    <ligand>
        <name>substrate</name>
    </ligand>
</feature>
<dbReference type="HAMAP" id="MF_00197">
    <property type="entry name" value="DAP_epimerase"/>
    <property type="match status" value="1"/>
</dbReference>
<keyword evidence="6 9" id="KW-0457">Lysine biosynthesis</keyword>
<dbReference type="PROSITE" id="PS01326">
    <property type="entry name" value="DAP_EPIMERASE"/>
    <property type="match status" value="1"/>
</dbReference>
<dbReference type="GO" id="GO:0008837">
    <property type="term" value="F:diaminopimelate epimerase activity"/>
    <property type="evidence" value="ECO:0007669"/>
    <property type="project" value="UniProtKB-UniRule"/>
</dbReference>
<dbReference type="AlphaFoldDB" id="A0A090BU53"/>
<dbReference type="GO" id="GO:0009089">
    <property type="term" value="P:lysine biosynthetic process via diaminopimelate"/>
    <property type="evidence" value="ECO:0007669"/>
    <property type="project" value="UniProtKB-UniRule"/>
</dbReference>
<keyword evidence="12" id="KW-1185">Reference proteome</keyword>
<name>A0A090BU53_9GAMM</name>
<evidence type="ECO:0000256" key="9">
    <source>
        <dbReference type="HAMAP-Rule" id="MF_00197"/>
    </source>
</evidence>
<dbReference type="Gene3D" id="3.10.310.10">
    <property type="entry name" value="Diaminopimelate Epimerase, Chain A, domain 1"/>
    <property type="match status" value="2"/>
</dbReference>
<keyword evidence="7 9" id="KW-0413">Isomerase</keyword>
<feature type="binding site" evidence="9">
    <location>
        <begin position="76"/>
        <end position="77"/>
    </location>
    <ligand>
        <name>substrate</name>
    </ligand>
</feature>
<dbReference type="SUPFAM" id="SSF54506">
    <property type="entry name" value="Diaminopimelate epimerase-like"/>
    <property type="match status" value="2"/>
</dbReference>
<feature type="site" description="Could be important to modulate the pK values of the two catalytic cysteine residues" evidence="9">
    <location>
        <position position="210"/>
    </location>
</feature>
<evidence type="ECO:0000313" key="12">
    <source>
        <dbReference type="Proteomes" id="UP000031623"/>
    </source>
</evidence>
<dbReference type="NCBIfam" id="TIGR00652">
    <property type="entry name" value="DapF"/>
    <property type="match status" value="1"/>
</dbReference>
<keyword evidence="4 9" id="KW-0963">Cytoplasm</keyword>
<evidence type="ECO:0000256" key="5">
    <source>
        <dbReference type="ARBA" id="ARBA00022605"/>
    </source>
</evidence>
<feature type="active site" evidence="10">
    <location>
        <position position="75"/>
    </location>
</feature>
<dbReference type="GO" id="GO:0005829">
    <property type="term" value="C:cytosol"/>
    <property type="evidence" value="ECO:0007669"/>
    <property type="project" value="TreeGrafter"/>
</dbReference>
<dbReference type="STRING" id="40754.THII_0209"/>
<feature type="binding site" evidence="9">
    <location>
        <position position="192"/>
    </location>
    <ligand>
        <name>substrate</name>
    </ligand>
</feature>
<dbReference type="KEGG" id="tig:THII_0209"/>
<feature type="site" description="Important for dimerization" evidence="9">
    <location>
        <position position="270"/>
    </location>
</feature>
<evidence type="ECO:0000256" key="4">
    <source>
        <dbReference type="ARBA" id="ARBA00022490"/>
    </source>
</evidence>
<evidence type="ECO:0000256" key="1">
    <source>
        <dbReference type="ARBA" id="ARBA00005196"/>
    </source>
</evidence>
<feature type="binding site" evidence="9">
    <location>
        <position position="46"/>
    </location>
    <ligand>
        <name>substrate</name>
    </ligand>
</feature>
<protein>
    <recommendedName>
        <fullName evidence="3 9">Diaminopimelate epimerase</fullName>
        <shortName evidence="9">DAP epimerase</shortName>
        <ecNumber evidence="3 9">5.1.1.7</ecNumber>
    </recommendedName>
    <alternativeName>
        <fullName evidence="9">PLP-independent amino acid racemase</fullName>
    </alternativeName>
</protein>
<feature type="binding site" evidence="9">
    <location>
        <begin position="220"/>
        <end position="221"/>
    </location>
    <ligand>
        <name>substrate</name>
    </ligand>
</feature>
<dbReference type="InterPro" id="IPR018510">
    <property type="entry name" value="DAP_epimerase_AS"/>
</dbReference>
<evidence type="ECO:0000256" key="2">
    <source>
        <dbReference type="ARBA" id="ARBA00010219"/>
    </source>
</evidence>
<evidence type="ECO:0000256" key="8">
    <source>
        <dbReference type="ARBA" id="ARBA00051712"/>
    </source>
</evidence>
<feature type="active site" description="Proton donor" evidence="9">
    <location>
        <position position="75"/>
    </location>
</feature>
<evidence type="ECO:0000313" key="11">
    <source>
        <dbReference type="EMBL" id="BAP54506.1"/>
    </source>
</evidence>
<feature type="binding site" evidence="9">
    <location>
        <position position="66"/>
    </location>
    <ligand>
        <name>substrate</name>
    </ligand>
</feature>
<dbReference type="InterPro" id="IPR001653">
    <property type="entry name" value="DAP_epimerase_DapF"/>
</dbReference>
<accession>A0A090BU53</accession>
<comment type="similarity">
    <text evidence="2 9">Belongs to the diaminopimelate epimerase family.</text>
</comment>
<evidence type="ECO:0000256" key="3">
    <source>
        <dbReference type="ARBA" id="ARBA00013080"/>
    </source>
</evidence>
<comment type="catalytic activity">
    <reaction evidence="8 9">
        <text>(2S,6S)-2,6-diaminopimelate = meso-2,6-diaminopimelate</text>
        <dbReference type="Rhea" id="RHEA:15393"/>
        <dbReference type="ChEBI" id="CHEBI:57609"/>
        <dbReference type="ChEBI" id="CHEBI:57791"/>
        <dbReference type="EC" id="5.1.1.7"/>
    </reaction>
</comment>
<keyword evidence="5 9" id="KW-0028">Amino-acid biosynthesis</keyword>
<organism evidence="11 12">
    <name type="scientific">Thioploca ingrica</name>
    <dbReference type="NCBI Taxonomy" id="40754"/>
    <lineage>
        <taxon>Bacteria</taxon>
        <taxon>Pseudomonadati</taxon>
        <taxon>Pseudomonadota</taxon>
        <taxon>Gammaproteobacteria</taxon>
        <taxon>Thiotrichales</taxon>
        <taxon>Thiotrichaceae</taxon>
        <taxon>Thioploca</taxon>
    </lineage>
</organism>
<evidence type="ECO:0000256" key="6">
    <source>
        <dbReference type="ARBA" id="ARBA00023154"/>
    </source>
</evidence>